<keyword evidence="2" id="KW-0808">Transferase</keyword>
<organism evidence="2 3">
    <name type="scientific">Paenibacillus rhizosphaerae</name>
    <dbReference type="NCBI Taxonomy" id="297318"/>
    <lineage>
        <taxon>Bacteria</taxon>
        <taxon>Bacillati</taxon>
        <taxon>Bacillota</taxon>
        <taxon>Bacilli</taxon>
        <taxon>Bacillales</taxon>
        <taxon>Paenibacillaceae</taxon>
        <taxon>Paenibacillus</taxon>
    </lineage>
</organism>
<dbReference type="EMBL" id="JACHXJ010000002">
    <property type="protein sequence ID" value="MBB3128688.1"/>
    <property type="molecule type" value="Genomic_DNA"/>
</dbReference>
<proteinExistence type="predicted"/>
<dbReference type="GO" id="GO:0032259">
    <property type="term" value="P:methylation"/>
    <property type="evidence" value="ECO:0007669"/>
    <property type="project" value="UniProtKB-KW"/>
</dbReference>
<comment type="caution">
    <text evidence="2">The sequence shown here is derived from an EMBL/GenBank/DDBJ whole genome shotgun (WGS) entry which is preliminary data.</text>
</comment>
<dbReference type="GO" id="GO:0008168">
    <property type="term" value="F:methyltransferase activity"/>
    <property type="evidence" value="ECO:0007669"/>
    <property type="project" value="UniProtKB-KW"/>
</dbReference>
<dbReference type="InterPro" id="IPR025714">
    <property type="entry name" value="Methyltranfer_dom"/>
</dbReference>
<sequence>MTHQPSESDSTAWQSPHIAAAWQRQAAMREDIMGQTTRRMLEAADIKPGSRVLDIAAGSGEQSLAAARIAGTNGFVLATDISESMLNAAAESAKQEGMTNISTQVMDAEQMDLESESFDAVICQHGLMFVARLDLALSGIYKALRKGGRFAAVVWSSPEQNLAFSVPMSILLRTVGRSSTLLESAGIFSLGRPKKLIPLFQTAGFQEVQVQPIPRVYRALNAKTFLEERIAMGSGGMVNLLNQLSEKQRKAALDEILESLKPFEGPNGFAAPCESLLVYGNK</sequence>
<gene>
    <name evidence="2" type="ORF">FHS19_003342</name>
</gene>
<dbReference type="PANTHER" id="PTHR43861">
    <property type="entry name" value="TRANS-ACONITATE 2-METHYLTRANSFERASE-RELATED"/>
    <property type="match status" value="1"/>
</dbReference>
<keyword evidence="2" id="KW-0489">Methyltransferase</keyword>
<dbReference type="PANTHER" id="PTHR43861:SF1">
    <property type="entry name" value="TRANS-ACONITATE 2-METHYLTRANSFERASE"/>
    <property type="match status" value="1"/>
</dbReference>
<dbReference type="RefSeq" id="WP_183582819.1">
    <property type="nucleotide sequence ID" value="NZ_JACHXJ010000002.1"/>
</dbReference>
<feature type="domain" description="Methyltransferase" evidence="1">
    <location>
        <begin position="47"/>
        <end position="152"/>
    </location>
</feature>
<dbReference type="AlphaFoldDB" id="A0A839TTF7"/>
<dbReference type="CDD" id="cd02440">
    <property type="entry name" value="AdoMet_MTases"/>
    <property type="match status" value="1"/>
</dbReference>
<dbReference type="SUPFAM" id="SSF53335">
    <property type="entry name" value="S-adenosyl-L-methionine-dependent methyltransferases"/>
    <property type="match status" value="1"/>
</dbReference>
<evidence type="ECO:0000313" key="2">
    <source>
        <dbReference type="EMBL" id="MBB3128688.1"/>
    </source>
</evidence>
<evidence type="ECO:0000313" key="3">
    <source>
        <dbReference type="Proteomes" id="UP000517523"/>
    </source>
</evidence>
<dbReference type="Gene3D" id="3.40.50.150">
    <property type="entry name" value="Vaccinia Virus protein VP39"/>
    <property type="match status" value="1"/>
</dbReference>
<protein>
    <submittedName>
        <fullName evidence="2">Ubiquinone/menaquinone biosynthesis C-methylase UbiE</fullName>
    </submittedName>
</protein>
<dbReference type="Proteomes" id="UP000517523">
    <property type="component" value="Unassembled WGS sequence"/>
</dbReference>
<keyword evidence="2" id="KW-0830">Ubiquinone</keyword>
<evidence type="ECO:0000259" key="1">
    <source>
        <dbReference type="Pfam" id="PF13847"/>
    </source>
</evidence>
<reference evidence="2 3" key="1">
    <citation type="submission" date="2020-08" db="EMBL/GenBank/DDBJ databases">
        <title>Genomic Encyclopedia of Type Strains, Phase III (KMG-III): the genomes of soil and plant-associated and newly described type strains.</title>
        <authorList>
            <person name="Whitman W."/>
        </authorList>
    </citation>
    <scope>NUCLEOTIDE SEQUENCE [LARGE SCALE GENOMIC DNA]</scope>
    <source>
        <strain evidence="2 3">CECT 5831</strain>
    </source>
</reference>
<dbReference type="InterPro" id="IPR029063">
    <property type="entry name" value="SAM-dependent_MTases_sf"/>
</dbReference>
<accession>A0A839TTF7</accession>
<name>A0A839TTF7_9BACL</name>
<dbReference type="Pfam" id="PF13847">
    <property type="entry name" value="Methyltransf_31"/>
    <property type="match status" value="1"/>
</dbReference>